<keyword evidence="3 4" id="KW-0732">Signal</keyword>
<dbReference type="RefSeq" id="WP_377484179.1">
    <property type="nucleotide sequence ID" value="NZ_JBHLTN010000031.1"/>
</dbReference>
<dbReference type="SUPFAM" id="SSF53850">
    <property type="entry name" value="Periplasmic binding protein-like II"/>
    <property type="match status" value="1"/>
</dbReference>
<comment type="similarity">
    <text evidence="1">Belongs to the bacterial solute-binding protein 3 family.</text>
</comment>
<evidence type="ECO:0000256" key="2">
    <source>
        <dbReference type="ARBA" id="ARBA00022448"/>
    </source>
</evidence>
<dbReference type="PANTHER" id="PTHR30085">
    <property type="entry name" value="AMINO ACID ABC TRANSPORTER PERMEASE"/>
    <property type="match status" value="1"/>
</dbReference>
<reference evidence="6 7" key="1">
    <citation type="submission" date="2024-09" db="EMBL/GenBank/DDBJ databases">
        <authorList>
            <person name="Sun Q."/>
            <person name="Mori K."/>
        </authorList>
    </citation>
    <scope>NUCLEOTIDE SEQUENCE [LARGE SCALE GENOMIC DNA]</scope>
    <source>
        <strain evidence="6 7">NCAIM B.02336</strain>
    </source>
</reference>
<accession>A0ABV6PWA8</accession>
<evidence type="ECO:0000259" key="5">
    <source>
        <dbReference type="SMART" id="SM00062"/>
    </source>
</evidence>
<gene>
    <name evidence="6" type="ORF">ACFFGG_14925</name>
</gene>
<dbReference type="EMBL" id="JBHLTN010000031">
    <property type="protein sequence ID" value="MFC0593844.1"/>
    <property type="molecule type" value="Genomic_DNA"/>
</dbReference>
<sequence length="297" mass="32800">MQRSLACLAFGLAALLPLANAGVLDDIRARGEVRLGYRPDAPPLSYASADGKQGLGFAVDLCKAVVKDLEQRKLIPQGTKIVYVPLSNADRFKAVVERKVDAECADTTNNRERRDKIGVAFTIPHYYAGVRILVSAHSGIQGVADLKDKTVLVTKSTTTAKIIEERNASLQLNARTKECDSPSVCFKELGDKQGDAYMMDDIQLFALRAAAAKPGDWQVVGNLLSIEPLAIMLPKGDAAWKQEFDGVLRQMIFDRSFHALYARWFETPIPPKQLNYNIPMNYLLKDSLKFPSDQLGD</sequence>
<feature type="chain" id="PRO_5045336889" evidence="4">
    <location>
        <begin position="22"/>
        <end position="297"/>
    </location>
</feature>
<dbReference type="Proteomes" id="UP001589834">
    <property type="component" value="Unassembled WGS sequence"/>
</dbReference>
<comment type="caution">
    <text evidence="6">The sequence shown here is derived from an EMBL/GenBank/DDBJ whole genome shotgun (WGS) entry which is preliminary data.</text>
</comment>
<organism evidence="6 7">
    <name type="scientific">Ottowia pentelensis</name>
    <dbReference type="NCBI Taxonomy" id="511108"/>
    <lineage>
        <taxon>Bacteria</taxon>
        <taxon>Pseudomonadati</taxon>
        <taxon>Pseudomonadota</taxon>
        <taxon>Betaproteobacteria</taxon>
        <taxon>Burkholderiales</taxon>
        <taxon>Comamonadaceae</taxon>
        <taxon>Ottowia</taxon>
    </lineage>
</organism>
<name>A0ABV6PWA8_9BURK</name>
<evidence type="ECO:0000313" key="7">
    <source>
        <dbReference type="Proteomes" id="UP001589834"/>
    </source>
</evidence>
<dbReference type="SMART" id="SM00062">
    <property type="entry name" value="PBPb"/>
    <property type="match status" value="1"/>
</dbReference>
<evidence type="ECO:0000256" key="4">
    <source>
        <dbReference type="SAM" id="SignalP"/>
    </source>
</evidence>
<feature type="signal peptide" evidence="4">
    <location>
        <begin position="1"/>
        <end position="21"/>
    </location>
</feature>
<dbReference type="Pfam" id="PF00497">
    <property type="entry name" value="SBP_bac_3"/>
    <property type="match status" value="1"/>
</dbReference>
<proteinExistence type="inferred from homology"/>
<protein>
    <submittedName>
        <fullName evidence="6">Amino acid ABC transporter substrate-binding protein</fullName>
    </submittedName>
</protein>
<dbReference type="InterPro" id="IPR051455">
    <property type="entry name" value="Bact_solute-bind_prot3"/>
</dbReference>
<dbReference type="InterPro" id="IPR001638">
    <property type="entry name" value="Solute-binding_3/MltF_N"/>
</dbReference>
<evidence type="ECO:0000313" key="6">
    <source>
        <dbReference type="EMBL" id="MFC0593844.1"/>
    </source>
</evidence>
<feature type="domain" description="Solute-binding protein family 3/N-terminal" evidence="5">
    <location>
        <begin position="32"/>
        <end position="268"/>
    </location>
</feature>
<dbReference type="PANTHER" id="PTHR30085:SF6">
    <property type="entry name" value="ABC TRANSPORTER GLUTAMINE-BINDING PROTEIN GLNH"/>
    <property type="match status" value="1"/>
</dbReference>
<keyword evidence="7" id="KW-1185">Reference proteome</keyword>
<evidence type="ECO:0000256" key="3">
    <source>
        <dbReference type="ARBA" id="ARBA00022729"/>
    </source>
</evidence>
<evidence type="ECO:0000256" key="1">
    <source>
        <dbReference type="ARBA" id="ARBA00010333"/>
    </source>
</evidence>
<dbReference type="CDD" id="cd13688">
    <property type="entry name" value="PBP2_GltI_DEBP"/>
    <property type="match status" value="1"/>
</dbReference>
<dbReference type="Gene3D" id="3.40.190.10">
    <property type="entry name" value="Periplasmic binding protein-like II"/>
    <property type="match status" value="2"/>
</dbReference>
<keyword evidence="2" id="KW-0813">Transport</keyword>